<dbReference type="InterPro" id="IPR050154">
    <property type="entry name" value="UbiB_kinase"/>
</dbReference>
<dbReference type="SUPFAM" id="SSF56112">
    <property type="entry name" value="Protein kinase-like (PK-like)"/>
    <property type="match status" value="1"/>
</dbReference>
<evidence type="ECO:0000313" key="4">
    <source>
        <dbReference type="EMBL" id="WXB94029.1"/>
    </source>
</evidence>
<dbReference type="Pfam" id="PF03109">
    <property type="entry name" value="ABC1"/>
    <property type="match status" value="1"/>
</dbReference>
<dbReference type="PANTHER" id="PTHR10566">
    <property type="entry name" value="CHAPERONE-ACTIVITY OF BC1 COMPLEX CABC1 -RELATED"/>
    <property type="match status" value="1"/>
</dbReference>
<dbReference type="InterPro" id="IPR011009">
    <property type="entry name" value="Kinase-like_dom_sf"/>
</dbReference>
<dbReference type="PANTHER" id="PTHR10566:SF113">
    <property type="entry name" value="PROTEIN ACTIVITY OF BC1 COMPLEX KINASE 7, CHLOROPLASTIC"/>
    <property type="match status" value="1"/>
</dbReference>
<proteinExistence type="inferred from homology"/>
<feature type="transmembrane region" description="Helical" evidence="2">
    <location>
        <begin position="492"/>
        <end position="515"/>
    </location>
</feature>
<reference evidence="4 5" key="1">
    <citation type="submission" date="2024-02" db="EMBL/GenBank/DDBJ databases">
        <title>Seven novel Bacillus-like species.</title>
        <authorList>
            <person name="Liu G."/>
        </authorList>
    </citation>
    <scope>NUCLEOTIDE SEQUENCE [LARGE SCALE GENOMIC DNA]</scope>
    <source>
        <strain evidence="4 5">FJAT-52991</strain>
    </source>
</reference>
<dbReference type="InterPro" id="IPR000719">
    <property type="entry name" value="Prot_kinase_dom"/>
</dbReference>
<keyword evidence="5" id="KW-1185">Reference proteome</keyword>
<dbReference type="CDD" id="cd05121">
    <property type="entry name" value="ABC1_ADCK3-like"/>
    <property type="match status" value="1"/>
</dbReference>
<keyword evidence="2" id="KW-1133">Transmembrane helix</keyword>
<dbReference type="RefSeq" id="WP_338753609.1">
    <property type="nucleotide sequence ID" value="NZ_CP147404.1"/>
</dbReference>
<accession>A0ABZ2N8G8</accession>
<dbReference type="Gene3D" id="1.10.510.10">
    <property type="entry name" value="Transferase(Phosphotransferase) domain 1"/>
    <property type="match status" value="1"/>
</dbReference>
<evidence type="ECO:0000256" key="2">
    <source>
        <dbReference type="SAM" id="Phobius"/>
    </source>
</evidence>
<organism evidence="4 5">
    <name type="scientific">Bacillus kandeliae</name>
    <dbReference type="NCBI Taxonomy" id="3129297"/>
    <lineage>
        <taxon>Bacteria</taxon>
        <taxon>Bacillati</taxon>
        <taxon>Bacillota</taxon>
        <taxon>Bacilli</taxon>
        <taxon>Bacillales</taxon>
        <taxon>Bacillaceae</taxon>
        <taxon>Bacillus</taxon>
    </lineage>
</organism>
<gene>
    <name evidence="4" type="ORF">WDJ61_05205</name>
</gene>
<evidence type="ECO:0000259" key="3">
    <source>
        <dbReference type="PROSITE" id="PS50011"/>
    </source>
</evidence>
<dbReference type="InterPro" id="IPR004147">
    <property type="entry name" value="ABC1_dom"/>
</dbReference>
<protein>
    <submittedName>
        <fullName evidence="4">AarF/UbiB family protein</fullName>
    </submittedName>
</protein>
<evidence type="ECO:0000256" key="1">
    <source>
        <dbReference type="ARBA" id="ARBA00009670"/>
    </source>
</evidence>
<keyword evidence="2" id="KW-0812">Transmembrane</keyword>
<feature type="transmembrane region" description="Helical" evidence="2">
    <location>
        <begin position="527"/>
        <end position="550"/>
    </location>
</feature>
<dbReference type="EMBL" id="CP147404">
    <property type="protein sequence ID" value="WXB94029.1"/>
    <property type="molecule type" value="Genomic_DNA"/>
</dbReference>
<comment type="similarity">
    <text evidence="1">Belongs to the protein kinase superfamily. ADCK protein kinase family.</text>
</comment>
<feature type="domain" description="Protein kinase" evidence="3">
    <location>
        <begin position="121"/>
        <end position="435"/>
    </location>
</feature>
<dbReference type="PROSITE" id="PS50011">
    <property type="entry name" value="PROTEIN_KINASE_DOM"/>
    <property type="match status" value="1"/>
</dbReference>
<name>A0ABZ2N8G8_9BACI</name>
<sequence length="554" mass="63179">MTTWNALTRLPEIIAVLMKHGFTGYLKDLGLSEKIPFHKRGASEEKKEHVRGEELRAALEELGPTFMKLGQFISTRTDILSPEWTAPLSKLQSDAPPVPFNEIKQIIELESGGPLKDSFIEFNETPIGTASLGQVHRAVLYSGEKVAVKVRRPHIEAVVNQDIQVLRHLAMIAEKNSSLAQQFSVKETIDEFAASLLKEMNYRFEAAEALSVKEQIDNEWVYVPMIFPDYTTERVLVMELIDGKKLTPEAIEQISQQRRKELAEALAESVLEQVYVKGVFHADPHPGNLILLKDETLALIDFGNTGRLSEEMKQLLAECLFSLNDRDSASLSMAIQSLGTNREVDRKAMRRDLDVWMNTYLDRALQEVKMGTMFQELFALAAKHGIRVPREFIQVGQAFLKVEQTVAALDPDIRFNVILKETGQRLMWEQLHPKRLLRETRKFTRQVQISARKLPTVINETIRKWESGEPHLQINVKPDEGMMNRIERIAHMLVLSIMMLAFSIIIAGVIIGIKISGDHSQLTDNYTFQIVLFTAFVITILFLITIYMMWQKKK</sequence>
<dbReference type="Proteomes" id="UP001387364">
    <property type="component" value="Chromosome"/>
</dbReference>
<keyword evidence="2" id="KW-0472">Membrane</keyword>
<evidence type="ECO:0000313" key="5">
    <source>
        <dbReference type="Proteomes" id="UP001387364"/>
    </source>
</evidence>